<dbReference type="AlphaFoldDB" id="T1JMJ1"/>
<accession>T1JMJ1</accession>
<dbReference type="Proteomes" id="UP000014500">
    <property type="component" value="Unassembled WGS sequence"/>
</dbReference>
<protein>
    <submittedName>
        <fullName evidence="1">Uncharacterized protein</fullName>
    </submittedName>
</protein>
<keyword evidence="2" id="KW-1185">Reference proteome</keyword>
<dbReference type="EnsemblMetazoa" id="SMAR015071-RA">
    <property type="protein sequence ID" value="SMAR015071-PA"/>
    <property type="gene ID" value="SMAR015071"/>
</dbReference>
<dbReference type="EMBL" id="JH432201">
    <property type="status" value="NOT_ANNOTATED_CDS"/>
    <property type="molecule type" value="Genomic_DNA"/>
</dbReference>
<name>T1JMJ1_STRMM</name>
<reference evidence="2" key="1">
    <citation type="submission" date="2011-05" db="EMBL/GenBank/DDBJ databases">
        <authorList>
            <person name="Richards S.R."/>
            <person name="Qu J."/>
            <person name="Jiang H."/>
            <person name="Jhangiani S.N."/>
            <person name="Agravi P."/>
            <person name="Goodspeed R."/>
            <person name="Gross S."/>
            <person name="Mandapat C."/>
            <person name="Jackson L."/>
            <person name="Mathew T."/>
            <person name="Pu L."/>
            <person name="Thornton R."/>
            <person name="Saada N."/>
            <person name="Wilczek-Boney K.B."/>
            <person name="Lee S."/>
            <person name="Kovar C."/>
            <person name="Wu Y."/>
            <person name="Scherer S.E."/>
            <person name="Worley K.C."/>
            <person name="Muzny D.M."/>
            <person name="Gibbs R."/>
        </authorList>
    </citation>
    <scope>NUCLEOTIDE SEQUENCE</scope>
    <source>
        <strain evidence="2">Brora</strain>
    </source>
</reference>
<evidence type="ECO:0000313" key="2">
    <source>
        <dbReference type="Proteomes" id="UP000014500"/>
    </source>
</evidence>
<reference evidence="1" key="2">
    <citation type="submission" date="2015-02" db="UniProtKB">
        <authorList>
            <consortium name="EnsemblMetazoa"/>
        </authorList>
    </citation>
    <scope>IDENTIFICATION</scope>
</reference>
<proteinExistence type="predicted"/>
<sequence>MSSAHFVDVISFGNMLITITLSHIKRLKINMYQLGIGEESANVNKNQRKYQQKYRQMTAKTAVIGRLHGEPIAPVCKRVFQLQQFVLTLHTLSCKQKTIIDLLFLKINPIIFKTRGNLEDKRKLSHYREKSEKSDIQQWFTEKDGIKTALESLNVIVKTRGKIPIQAMEELFEKFKNNRAILMFLFHECIKNCDLVAIFRCTSGFTNE</sequence>
<organism evidence="1 2">
    <name type="scientific">Strigamia maritima</name>
    <name type="common">European centipede</name>
    <name type="synonym">Geophilus maritimus</name>
    <dbReference type="NCBI Taxonomy" id="126957"/>
    <lineage>
        <taxon>Eukaryota</taxon>
        <taxon>Metazoa</taxon>
        <taxon>Ecdysozoa</taxon>
        <taxon>Arthropoda</taxon>
        <taxon>Myriapoda</taxon>
        <taxon>Chilopoda</taxon>
        <taxon>Pleurostigmophora</taxon>
        <taxon>Geophilomorpha</taxon>
        <taxon>Linotaeniidae</taxon>
        <taxon>Strigamia</taxon>
    </lineage>
</organism>
<evidence type="ECO:0000313" key="1">
    <source>
        <dbReference type="EnsemblMetazoa" id="SMAR015071-PA"/>
    </source>
</evidence>
<dbReference type="HOGENOM" id="CLU_1322390_0_0_1"/>